<dbReference type="PATRIC" id="fig|1315283.4.peg.440"/>
<evidence type="ECO:0000313" key="1">
    <source>
        <dbReference type="EMBL" id="ALS31845.1"/>
    </source>
</evidence>
<proteinExistence type="predicted"/>
<accession>A0A0U2VE93</accession>
<organism evidence="1">
    <name type="scientific">Pseudoalteromonas translucida KMM 520</name>
    <dbReference type="NCBI Taxonomy" id="1315283"/>
    <lineage>
        <taxon>Bacteria</taxon>
        <taxon>Pseudomonadati</taxon>
        <taxon>Pseudomonadota</taxon>
        <taxon>Gammaproteobacteria</taxon>
        <taxon>Alteromonadales</taxon>
        <taxon>Pseudoalteromonadaceae</taxon>
        <taxon>Pseudoalteromonas</taxon>
    </lineage>
</organism>
<evidence type="ECO:0000313" key="2">
    <source>
        <dbReference type="Proteomes" id="UP000065261"/>
    </source>
</evidence>
<dbReference type="Proteomes" id="UP000065261">
    <property type="component" value="Chromosome I"/>
</dbReference>
<sequence length="40" mass="4579">MRKKPNHIKIVHGDDDAKNALANKYREILGEKTFVEIAKS</sequence>
<dbReference type="EMBL" id="CP011034">
    <property type="protein sequence ID" value="ALS31845.1"/>
    <property type="molecule type" value="Genomic_DNA"/>
</dbReference>
<reference evidence="1 2" key="1">
    <citation type="submission" date="2015-03" db="EMBL/GenBank/DDBJ databases">
        <authorList>
            <person name="Murphy D."/>
        </authorList>
    </citation>
    <scope>NUCLEOTIDE SEQUENCE [LARGE SCALE GENOMIC DNA]</scope>
    <source>
        <strain evidence="1 2">KMM 520</strain>
    </source>
</reference>
<dbReference type="KEGG" id="ptn:PTRA_a0491"/>
<dbReference type="AlphaFoldDB" id="A0A0U2VE93"/>
<gene>
    <name evidence="1" type="ORF">PTRA_a0491</name>
</gene>
<protein>
    <submittedName>
        <fullName evidence="1">Metallo-beta-lactamase family protein</fullName>
    </submittedName>
</protein>
<name>A0A0U2VE93_9GAMM</name>